<dbReference type="EMBL" id="ML742104">
    <property type="protein sequence ID" value="KAE8150061.1"/>
    <property type="molecule type" value="Genomic_DNA"/>
</dbReference>
<protein>
    <submittedName>
        <fullName evidence="3">Putative lactoylglutathione lyase</fullName>
    </submittedName>
</protein>
<dbReference type="Pfam" id="PF00903">
    <property type="entry name" value="Glyoxalase"/>
    <property type="match status" value="1"/>
</dbReference>
<name>A0A5N6TVG6_ASPAV</name>
<feature type="region of interest" description="Disordered" evidence="1">
    <location>
        <begin position="1"/>
        <end position="30"/>
    </location>
</feature>
<dbReference type="PANTHER" id="PTHR10374:SF19">
    <property type="entry name" value="LYASE (GLO1), PUTATIVE (AFU_ORTHOLOGUE AFUA_2G13550)-RELATED"/>
    <property type="match status" value="1"/>
</dbReference>
<dbReference type="PANTHER" id="PTHR10374">
    <property type="entry name" value="LACTOYLGLUTATHIONE LYASE GLYOXALASE I"/>
    <property type="match status" value="1"/>
</dbReference>
<keyword evidence="3" id="KW-0456">Lyase</keyword>
<organism evidence="3 4">
    <name type="scientific">Aspergillus avenaceus</name>
    <dbReference type="NCBI Taxonomy" id="36643"/>
    <lineage>
        <taxon>Eukaryota</taxon>
        <taxon>Fungi</taxon>
        <taxon>Dikarya</taxon>
        <taxon>Ascomycota</taxon>
        <taxon>Pezizomycotina</taxon>
        <taxon>Eurotiomycetes</taxon>
        <taxon>Eurotiomycetidae</taxon>
        <taxon>Eurotiales</taxon>
        <taxon>Aspergillaceae</taxon>
        <taxon>Aspergillus</taxon>
        <taxon>Aspergillus subgen. Circumdati</taxon>
    </lineage>
</organism>
<evidence type="ECO:0000313" key="3">
    <source>
        <dbReference type="EMBL" id="KAE8150061.1"/>
    </source>
</evidence>
<dbReference type="PROSITE" id="PS51819">
    <property type="entry name" value="VOC"/>
    <property type="match status" value="1"/>
</dbReference>
<dbReference type="Gene3D" id="3.10.180.10">
    <property type="entry name" value="2,3-Dihydroxybiphenyl 1,2-Dioxygenase, domain 1"/>
    <property type="match status" value="1"/>
</dbReference>
<dbReference type="InterPro" id="IPR037523">
    <property type="entry name" value="VOC_core"/>
</dbReference>
<accession>A0A5N6TVG6</accession>
<evidence type="ECO:0000259" key="2">
    <source>
        <dbReference type="PROSITE" id="PS51819"/>
    </source>
</evidence>
<keyword evidence="4" id="KW-1185">Reference proteome</keyword>
<dbReference type="SUPFAM" id="SSF54593">
    <property type="entry name" value="Glyoxalase/Bleomycin resistance protein/Dihydroxybiphenyl dioxygenase"/>
    <property type="match status" value="1"/>
</dbReference>
<proteinExistence type="predicted"/>
<feature type="domain" description="VOC" evidence="2">
    <location>
        <begin position="33"/>
        <end position="214"/>
    </location>
</feature>
<dbReference type="InterPro" id="IPR029068">
    <property type="entry name" value="Glyas_Bleomycin-R_OHBP_Dase"/>
</dbReference>
<evidence type="ECO:0000256" key="1">
    <source>
        <dbReference type="SAM" id="MobiDB-lite"/>
    </source>
</evidence>
<sequence>MTQTNPGPEGTYLPGGQNNDPKLPETSPTIGTKLTHSMLRIRDPHRSLHFYIDLLGMRTVCTMNAGPFTMYYLGIPSTPADRADLSAWAARISHPPTLSQTPGLLELFHIHGTEKPVAEGGYEMSTGNCPPNLGFGHLGFSVPDVNETLERLRGEGVPVLKELGDAGRESVPLSAWEEGKGVGVGSIHANYGGFFEQIAYVADPDGYVIELLPQNWR</sequence>
<dbReference type="AlphaFoldDB" id="A0A5N6TVG6"/>
<feature type="compositionally biased region" description="Polar residues" evidence="1">
    <location>
        <begin position="16"/>
        <end position="30"/>
    </location>
</feature>
<gene>
    <name evidence="3" type="ORF">BDV25DRAFT_172433</name>
</gene>
<dbReference type="InterPro" id="IPR004360">
    <property type="entry name" value="Glyas_Fos-R_dOase_dom"/>
</dbReference>
<reference evidence="3 4" key="1">
    <citation type="submission" date="2019-04" db="EMBL/GenBank/DDBJ databases">
        <title>Friends and foes A comparative genomics study of 23 Aspergillus species from section Flavi.</title>
        <authorList>
            <consortium name="DOE Joint Genome Institute"/>
            <person name="Kjaerbolling I."/>
            <person name="Vesth T."/>
            <person name="Frisvad J.C."/>
            <person name="Nybo J.L."/>
            <person name="Theobald S."/>
            <person name="Kildgaard S."/>
            <person name="Isbrandt T."/>
            <person name="Kuo A."/>
            <person name="Sato A."/>
            <person name="Lyhne E.K."/>
            <person name="Kogle M.E."/>
            <person name="Wiebenga A."/>
            <person name="Kun R.S."/>
            <person name="Lubbers R.J."/>
            <person name="Makela M.R."/>
            <person name="Barry K."/>
            <person name="Chovatia M."/>
            <person name="Clum A."/>
            <person name="Daum C."/>
            <person name="Haridas S."/>
            <person name="He G."/>
            <person name="LaButti K."/>
            <person name="Lipzen A."/>
            <person name="Mondo S."/>
            <person name="Riley R."/>
            <person name="Salamov A."/>
            <person name="Simmons B.A."/>
            <person name="Magnuson J.K."/>
            <person name="Henrissat B."/>
            <person name="Mortensen U.H."/>
            <person name="Larsen T.O."/>
            <person name="Devries R.P."/>
            <person name="Grigoriev I.V."/>
            <person name="Machida M."/>
            <person name="Baker S.E."/>
            <person name="Andersen M.R."/>
        </authorList>
    </citation>
    <scope>NUCLEOTIDE SEQUENCE [LARGE SCALE GENOMIC DNA]</scope>
    <source>
        <strain evidence="3 4">IBT 18842</strain>
    </source>
</reference>
<dbReference type="OrthoDB" id="16820at2759"/>
<dbReference type="Proteomes" id="UP000325780">
    <property type="component" value="Unassembled WGS sequence"/>
</dbReference>
<dbReference type="GO" id="GO:0016829">
    <property type="term" value="F:lyase activity"/>
    <property type="evidence" value="ECO:0007669"/>
    <property type="project" value="UniProtKB-KW"/>
</dbReference>
<evidence type="ECO:0000313" key="4">
    <source>
        <dbReference type="Proteomes" id="UP000325780"/>
    </source>
</evidence>